<evidence type="ECO:0000313" key="3">
    <source>
        <dbReference type="Proteomes" id="UP000006073"/>
    </source>
</evidence>
<sequence>MKNPTNSELRQSISSQKLNGKAVILCESNLASLFLRIGQKALLIFIIASMFSLSACEQEESNPPVNNEPEPKGNILVKMRS</sequence>
<dbReference type="AlphaFoldDB" id="S2E8G8"/>
<dbReference type="EMBL" id="ALWO02000023">
    <property type="protein sequence ID" value="EOZ98563.1"/>
    <property type="molecule type" value="Genomic_DNA"/>
</dbReference>
<accession>S2E8G8</accession>
<comment type="caution">
    <text evidence="2">The sequence shown here is derived from an EMBL/GenBank/DDBJ whole genome shotgun (WGS) entry which is preliminary data.</text>
</comment>
<dbReference type="Proteomes" id="UP000006073">
    <property type="component" value="Unassembled WGS sequence"/>
</dbReference>
<keyword evidence="3" id="KW-1185">Reference proteome</keyword>
<name>S2E8G8_INDAL</name>
<feature type="region of interest" description="Disordered" evidence="1">
    <location>
        <begin position="59"/>
        <end position="81"/>
    </location>
</feature>
<proteinExistence type="predicted"/>
<protein>
    <submittedName>
        <fullName evidence="2">Uncharacterized protein</fullName>
    </submittedName>
</protein>
<evidence type="ECO:0000313" key="2">
    <source>
        <dbReference type="EMBL" id="EOZ98563.1"/>
    </source>
</evidence>
<gene>
    <name evidence="2" type="ORF">A33Q_1217</name>
</gene>
<organism evidence="2 3">
    <name type="scientific">Indibacter alkaliphilus (strain CCUG 57479 / KCTC 22604 / LW1)</name>
    <dbReference type="NCBI Taxonomy" id="1189612"/>
    <lineage>
        <taxon>Bacteria</taxon>
        <taxon>Pseudomonadati</taxon>
        <taxon>Bacteroidota</taxon>
        <taxon>Cytophagia</taxon>
        <taxon>Cytophagales</taxon>
        <taxon>Cyclobacteriaceae</taxon>
    </lineage>
</organism>
<reference evidence="2 3" key="1">
    <citation type="journal article" date="2013" name="Genome Announc.">
        <title>Draft Genome Sequence of Indibacter alkaliphilus Strain LW1T, Isolated from Lonar Lake, a Haloalkaline Lake in the Buldana District of Maharashtra, India.</title>
        <authorList>
            <person name="Singh A."/>
            <person name="Kumar Jangir P."/>
            <person name="Sharma R."/>
            <person name="Singh A."/>
            <person name="Kumar Pinnaka A."/>
            <person name="Shivaji S."/>
        </authorList>
    </citation>
    <scope>NUCLEOTIDE SEQUENCE [LARGE SCALE GENOMIC DNA]</scope>
    <source>
        <strain evidence="3">CCUG 57479 / KCTC 22604 / LW1</strain>
    </source>
</reference>
<evidence type="ECO:0000256" key="1">
    <source>
        <dbReference type="SAM" id="MobiDB-lite"/>
    </source>
</evidence>
<dbReference type="RefSeq" id="WP_009032534.1">
    <property type="nucleotide sequence ID" value="NZ_ALWO02000023.1"/>
</dbReference>
<feature type="compositionally biased region" description="Low complexity" evidence="1">
    <location>
        <begin position="61"/>
        <end position="74"/>
    </location>
</feature>